<dbReference type="InParanoid" id="A0A6L2Q2D5"/>
<dbReference type="EMBL" id="BLKM01000834">
    <property type="protein sequence ID" value="GFG38906.1"/>
    <property type="molecule type" value="Genomic_DNA"/>
</dbReference>
<comment type="caution">
    <text evidence="2">The sequence shown here is derived from an EMBL/GenBank/DDBJ whole genome shotgun (WGS) entry which is preliminary data.</text>
</comment>
<organism evidence="2 3">
    <name type="scientific">Coptotermes formosanus</name>
    <name type="common">Formosan subterranean termite</name>
    <dbReference type="NCBI Taxonomy" id="36987"/>
    <lineage>
        <taxon>Eukaryota</taxon>
        <taxon>Metazoa</taxon>
        <taxon>Ecdysozoa</taxon>
        <taxon>Arthropoda</taxon>
        <taxon>Hexapoda</taxon>
        <taxon>Insecta</taxon>
        <taxon>Pterygota</taxon>
        <taxon>Neoptera</taxon>
        <taxon>Polyneoptera</taxon>
        <taxon>Dictyoptera</taxon>
        <taxon>Blattodea</taxon>
        <taxon>Blattoidea</taxon>
        <taxon>Termitoidae</taxon>
        <taxon>Rhinotermitidae</taxon>
        <taxon>Coptotermes</taxon>
    </lineage>
</organism>
<dbReference type="GO" id="GO:0008010">
    <property type="term" value="F:structural constituent of chitin-based larval cuticle"/>
    <property type="evidence" value="ECO:0007669"/>
    <property type="project" value="TreeGrafter"/>
</dbReference>
<dbReference type="PROSITE" id="PS51155">
    <property type="entry name" value="CHIT_BIND_RR_2"/>
    <property type="match status" value="1"/>
</dbReference>
<evidence type="ECO:0000313" key="2">
    <source>
        <dbReference type="EMBL" id="GFG38906.1"/>
    </source>
</evidence>
<keyword evidence="1" id="KW-0193">Cuticle</keyword>
<dbReference type="Pfam" id="PF00379">
    <property type="entry name" value="Chitin_bind_4"/>
    <property type="match status" value="1"/>
</dbReference>
<dbReference type="GO" id="GO:0062129">
    <property type="term" value="C:chitin-based extracellular matrix"/>
    <property type="evidence" value="ECO:0007669"/>
    <property type="project" value="TreeGrafter"/>
</dbReference>
<dbReference type="InterPro" id="IPR000618">
    <property type="entry name" value="Insect_cuticle"/>
</dbReference>
<dbReference type="InterPro" id="IPR050468">
    <property type="entry name" value="Cuticle_Struct_Prot"/>
</dbReference>
<reference evidence="3" key="1">
    <citation type="submission" date="2020-01" db="EMBL/GenBank/DDBJ databases">
        <title>Draft genome sequence of the Termite Coptotermes fromosanus.</title>
        <authorList>
            <person name="Itakura S."/>
            <person name="Yosikawa Y."/>
            <person name="Umezawa K."/>
        </authorList>
    </citation>
    <scope>NUCLEOTIDE SEQUENCE [LARGE SCALE GENOMIC DNA]</scope>
</reference>
<evidence type="ECO:0000313" key="3">
    <source>
        <dbReference type="Proteomes" id="UP000502823"/>
    </source>
</evidence>
<gene>
    <name evidence="2" type="ORF">Cfor_05881</name>
</gene>
<dbReference type="Proteomes" id="UP000502823">
    <property type="component" value="Unassembled WGS sequence"/>
</dbReference>
<proteinExistence type="predicted"/>
<keyword evidence="3" id="KW-1185">Reference proteome</keyword>
<dbReference type="PANTHER" id="PTHR10380:SF234">
    <property type="entry name" value="CUTICULAR PROTEIN 97EA, ISOFORM A"/>
    <property type="match status" value="1"/>
</dbReference>
<accession>A0A6L2Q2D5</accession>
<dbReference type="AlphaFoldDB" id="A0A6L2Q2D5"/>
<sequence>MERSNSNVTPVFGKTTGTKLPKDEICYGVAFAAASWWLVVTWSCTVVVAADGQEEPPEEQDAQSQQQVAILKQINRVNDDGSYTFGYEAADGSFKIETRDVQGNVKGMFGFIDESGELKRVSYTASNNTGFQSNGNLPIAAAEGEGKQEVSTRSPPPAAPLLYQQIIRPLITTRRPILLRDSVTTTTGQPLEPATRRPVLLYAQTLTPASVTETPEPVTKSAVIQTIPRTRRPQEIASSTERPIGSTTTRRPLQLYGQYIRQHPGIPGGQPVKQIFVTPAPVDEAVRREEAISPRPAEVVYGHYIRPTQSADNVTPSGQLLRRIVLARRPPEATESPTALLHTKQPQDLKENKEEVRNAKGNTLRRQLAQDRGLNFSPGVQLPPQVLRARQSGPDDTGDVYGGSIGGSPRPIPATPFRSAFNPVPPRADQSAILQSQLLQDIAGLRQRPAYPQDSIPPGSVPSDVGGAVRIPLGVIRGGVLYPRIPPGAYQYPGPGYQYPPPGPDPELQEQLIQLLLGRPQPRQPTYVNDYLYRHQSAVPPLTPFQIALMMTLGENIPPELLDDPYQQQINRQQPGYAPQYNRQNIPYPIPYPPQQPPYVNPQAAYIPQQGPYGQQVPYNQALPYDPQLYQQPYPSNYQSPVPLLGQIPYYLRRRLLYRPQPTYAQPLPYGNDQPVRPDYYQQPAPYSGRNPQVGYPQDFLPDEYRDALILRMLLAVRAAQQQGRGQHRPVEQNPNIQERSQAYISPASTTTTTVRPRTLAPVRNVQILDPITEEATAKRSTDRSSSRS</sequence>
<protein>
    <submittedName>
        <fullName evidence="2">Uncharacterized protein</fullName>
    </submittedName>
</protein>
<dbReference type="OrthoDB" id="6631236at2759"/>
<name>A0A6L2Q2D5_COPFO</name>
<dbReference type="PANTHER" id="PTHR10380">
    <property type="entry name" value="CUTICLE PROTEIN"/>
    <property type="match status" value="1"/>
</dbReference>
<evidence type="ECO:0000256" key="1">
    <source>
        <dbReference type="PROSITE-ProRule" id="PRU00497"/>
    </source>
</evidence>